<evidence type="ECO:0000256" key="1">
    <source>
        <dbReference type="SAM" id="MobiDB-lite"/>
    </source>
</evidence>
<dbReference type="EnsemblProtists" id="EOD38004">
    <property type="protein sequence ID" value="EOD38004"/>
    <property type="gene ID" value="EMIHUDRAFT_200377"/>
</dbReference>
<reference evidence="3" key="1">
    <citation type="journal article" date="2013" name="Nature">
        <title>Pan genome of the phytoplankton Emiliania underpins its global distribution.</title>
        <authorList>
            <person name="Read B.A."/>
            <person name="Kegel J."/>
            <person name="Klute M.J."/>
            <person name="Kuo A."/>
            <person name="Lefebvre S.C."/>
            <person name="Maumus F."/>
            <person name="Mayer C."/>
            <person name="Miller J."/>
            <person name="Monier A."/>
            <person name="Salamov A."/>
            <person name="Young J."/>
            <person name="Aguilar M."/>
            <person name="Claverie J.M."/>
            <person name="Frickenhaus S."/>
            <person name="Gonzalez K."/>
            <person name="Herman E.K."/>
            <person name="Lin Y.C."/>
            <person name="Napier J."/>
            <person name="Ogata H."/>
            <person name="Sarno A.F."/>
            <person name="Shmutz J."/>
            <person name="Schroeder D."/>
            <person name="de Vargas C."/>
            <person name="Verret F."/>
            <person name="von Dassow P."/>
            <person name="Valentin K."/>
            <person name="Van de Peer Y."/>
            <person name="Wheeler G."/>
            <person name="Dacks J.B."/>
            <person name="Delwiche C.F."/>
            <person name="Dyhrman S.T."/>
            <person name="Glockner G."/>
            <person name="John U."/>
            <person name="Richards T."/>
            <person name="Worden A.Z."/>
            <person name="Zhang X."/>
            <person name="Grigoriev I.V."/>
            <person name="Allen A.E."/>
            <person name="Bidle K."/>
            <person name="Borodovsky M."/>
            <person name="Bowler C."/>
            <person name="Brownlee C."/>
            <person name="Cock J.M."/>
            <person name="Elias M."/>
            <person name="Gladyshev V.N."/>
            <person name="Groth M."/>
            <person name="Guda C."/>
            <person name="Hadaegh A."/>
            <person name="Iglesias-Rodriguez M.D."/>
            <person name="Jenkins J."/>
            <person name="Jones B.M."/>
            <person name="Lawson T."/>
            <person name="Leese F."/>
            <person name="Lindquist E."/>
            <person name="Lobanov A."/>
            <person name="Lomsadze A."/>
            <person name="Malik S.B."/>
            <person name="Marsh M.E."/>
            <person name="Mackinder L."/>
            <person name="Mock T."/>
            <person name="Mueller-Roeber B."/>
            <person name="Pagarete A."/>
            <person name="Parker M."/>
            <person name="Probert I."/>
            <person name="Quesneville H."/>
            <person name="Raines C."/>
            <person name="Rensing S.A."/>
            <person name="Riano-Pachon D.M."/>
            <person name="Richier S."/>
            <person name="Rokitta S."/>
            <person name="Shiraiwa Y."/>
            <person name="Soanes D.M."/>
            <person name="van der Giezen M."/>
            <person name="Wahlund T.M."/>
            <person name="Williams B."/>
            <person name="Wilson W."/>
            <person name="Wolfe G."/>
            <person name="Wurch L.L."/>
        </authorList>
    </citation>
    <scope>NUCLEOTIDE SEQUENCE</scope>
</reference>
<feature type="compositionally biased region" description="Acidic residues" evidence="1">
    <location>
        <begin position="162"/>
        <end position="175"/>
    </location>
</feature>
<protein>
    <recommendedName>
        <fullName evidence="4">Right handed beta helix domain-containing protein</fullName>
    </recommendedName>
</protein>
<dbReference type="PaxDb" id="2903-EOD38004"/>
<dbReference type="SUPFAM" id="SSF51126">
    <property type="entry name" value="Pectin lyase-like"/>
    <property type="match status" value="1"/>
</dbReference>
<dbReference type="Proteomes" id="UP000013827">
    <property type="component" value="Unassembled WGS sequence"/>
</dbReference>
<proteinExistence type="predicted"/>
<feature type="compositionally biased region" description="Basic and acidic residues" evidence="1">
    <location>
        <begin position="300"/>
        <end position="323"/>
    </location>
</feature>
<name>A0A0D3KQG9_EMIH1</name>
<feature type="region of interest" description="Disordered" evidence="1">
    <location>
        <begin position="158"/>
        <end position="239"/>
    </location>
</feature>
<evidence type="ECO:0008006" key="4">
    <source>
        <dbReference type="Google" id="ProtNLM"/>
    </source>
</evidence>
<dbReference type="HOGENOM" id="CLU_331894_0_0_1"/>
<feature type="compositionally biased region" description="Basic and acidic residues" evidence="1">
    <location>
        <begin position="178"/>
        <end position="189"/>
    </location>
</feature>
<feature type="compositionally biased region" description="Acidic residues" evidence="1">
    <location>
        <begin position="195"/>
        <end position="212"/>
    </location>
</feature>
<feature type="region of interest" description="Disordered" evidence="1">
    <location>
        <begin position="288"/>
        <end position="358"/>
    </location>
</feature>
<evidence type="ECO:0000313" key="2">
    <source>
        <dbReference type="EnsemblProtists" id="EOD38004"/>
    </source>
</evidence>
<feature type="region of interest" description="Disordered" evidence="1">
    <location>
        <begin position="35"/>
        <end position="55"/>
    </location>
</feature>
<dbReference type="KEGG" id="ehx:EMIHUDRAFT_200377"/>
<sequence>MMDLRAVHDAVRTKNMASVVRLYYLENGLKKKEEREKARDAADVQPLTPPRGNSINMLDKLKRELVPAAGDKLVLKLSPPPPPLADKQACACAHVTMRSHLQDACGVKDDVKAAPKPAVDTAKPDGDVDEIYLSSPPSHLGAEACGIKSAAAEELAAKSAAAEEDAESATEEATAEEAATKKATTEEAAAKSATEEESEEAATEEAAAEESATEAVAQHEAKNEKNKAPTKAEKKDCAAGVRVNSINIMAENKTAGKVGIMPADVFSAPPLGAKAACDKNDVVKGVPEAKSGAEASLDESTLKKDPAAEKDPAADKVDSDKAKAMSSAHAPSAVFWSKLDPPTSPNGTKEAPALKPVTEDAPAFKPVTAGGAPLPSIKEFPAEEPAPSGIADWTTPSNPRRKTRRKNGRKGASAPIVRTKSTPVGGSNGFGCLLGTDGNEGILGGNGKATGGSTPSTTDSGATANVETTTITTPEGSVSASGWFSWPKFCPSYLLRLFGILALLCLGTAFALSSYSATSALLSSQRYESPWPTSPPATFAKSFTPAELDDEAYARRSIDTLRMFAYMVNSIPIPQETSDLETTAAPSLQNACGECVACKTPYGYGINEACTISGVPPVELEVIGFDVDGTLCAEILCRQCGSCGCDYLTVNGVKYCGTSGPSGAVAVDGVIEWFSNGYIGVAASTSIYLPPGAHFELGSEIHQHSISCVSNINVTVASSGEGATLDGRGQTGLFYLSGGCSLTLRGLTLVNGRVDGRMDGGGGVVHAYGAGDVEIIDSTVRDCSAGEYGDGGGGVVYAEGSGAVSIIGSTVSGCSARYGGGGVIYADGSGAVSIIGSTVSGCSARVRRVELAACSGVRQRGER</sequence>
<dbReference type="AlphaFoldDB" id="A0A0D3KQG9"/>
<feature type="region of interest" description="Disordered" evidence="1">
    <location>
        <begin position="381"/>
        <end position="421"/>
    </location>
</feature>
<dbReference type="InterPro" id="IPR011050">
    <property type="entry name" value="Pectin_lyase_fold/virulence"/>
</dbReference>
<keyword evidence="3" id="KW-1185">Reference proteome</keyword>
<dbReference type="RefSeq" id="XP_005790433.1">
    <property type="nucleotide sequence ID" value="XM_005790376.1"/>
</dbReference>
<feature type="compositionally biased region" description="Basic residues" evidence="1">
    <location>
        <begin position="399"/>
        <end position="409"/>
    </location>
</feature>
<accession>A0A0D3KQG9</accession>
<feature type="region of interest" description="Disordered" evidence="1">
    <location>
        <begin position="116"/>
        <end position="135"/>
    </location>
</feature>
<reference evidence="2" key="2">
    <citation type="submission" date="2024-10" db="UniProtKB">
        <authorList>
            <consortium name="EnsemblProtists"/>
        </authorList>
    </citation>
    <scope>IDENTIFICATION</scope>
</reference>
<dbReference type="GeneID" id="17283274"/>
<evidence type="ECO:0000313" key="3">
    <source>
        <dbReference type="Proteomes" id="UP000013827"/>
    </source>
</evidence>
<feature type="compositionally biased region" description="Basic and acidic residues" evidence="1">
    <location>
        <begin position="217"/>
        <end position="237"/>
    </location>
</feature>
<organism evidence="2 3">
    <name type="scientific">Emiliania huxleyi (strain CCMP1516)</name>
    <dbReference type="NCBI Taxonomy" id="280463"/>
    <lineage>
        <taxon>Eukaryota</taxon>
        <taxon>Haptista</taxon>
        <taxon>Haptophyta</taxon>
        <taxon>Prymnesiophyceae</taxon>
        <taxon>Isochrysidales</taxon>
        <taxon>Noelaerhabdaceae</taxon>
        <taxon>Emiliania</taxon>
    </lineage>
</organism>